<evidence type="ECO:0000256" key="1">
    <source>
        <dbReference type="SAM" id="Phobius"/>
    </source>
</evidence>
<dbReference type="eggNOG" id="ENOG5030ZXJ">
    <property type="taxonomic scope" value="Bacteria"/>
</dbReference>
<evidence type="ECO:0008006" key="4">
    <source>
        <dbReference type="Google" id="ProtNLM"/>
    </source>
</evidence>
<reference evidence="2" key="1">
    <citation type="journal article" date="2014" name="Genome Announc.">
        <title>Draft Genome Sequences of Marine Flavobacterium Nonlabens Strains NR17, NR24, NR27, NR32, NR33, and Ara13.</title>
        <authorList>
            <person name="Nakanishi M."/>
            <person name="Meirelles P."/>
            <person name="Suzuki R."/>
            <person name="Takatani N."/>
            <person name="Mino S."/>
            <person name="Suda W."/>
            <person name="Oshima K."/>
            <person name="Hattori M."/>
            <person name="Ohkuma M."/>
            <person name="Hosokawa M."/>
            <person name="Miyashita K."/>
            <person name="Thompson F.L."/>
            <person name="Niwa A."/>
            <person name="Sawabe T."/>
            <person name="Sawabe T."/>
        </authorList>
    </citation>
    <scope>NUCLEOTIDE SEQUENCE [LARGE SCALE GENOMIC DNA]</scope>
    <source>
        <strain evidence="2">JCM 19294</strain>
    </source>
</reference>
<accession>A0A090PYP7</accession>
<gene>
    <name evidence="2" type="ORF">JCM19294_2692</name>
</gene>
<proteinExistence type="predicted"/>
<evidence type="ECO:0000313" key="2">
    <source>
        <dbReference type="EMBL" id="GAK95910.1"/>
    </source>
</evidence>
<comment type="caution">
    <text evidence="2">The sequence shown here is derived from an EMBL/GenBank/DDBJ whole genome shotgun (WGS) entry which is preliminary data.</text>
</comment>
<evidence type="ECO:0000313" key="3">
    <source>
        <dbReference type="Proteomes" id="UP000029221"/>
    </source>
</evidence>
<name>A0A090PYP7_9FLAO</name>
<organism evidence="2 3">
    <name type="scientific">Nonlabens tegetincola</name>
    <dbReference type="NCBI Taxonomy" id="323273"/>
    <lineage>
        <taxon>Bacteria</taxon>
        <taxon>Pseudomonadati</taxon>
        <taxon>Bacteroidota</taxon>
        <taxon>Flavobacteriia</taxon>
        <taxon>Flavobacteriales</taxon>
        <taxon>Flavobacteriaceae</taxon>
        <taxon>Nonlabens</taxon>
    </lineage>
</organism>
<feature type="transmembrane region" description="Helical" evidence="1">
    <location>
        <begin position="73"/>
        <end position="94"/>
    </location>
</feature>
<dbReference type="RefSeq" id="WP_052510262.1">
    <property type="nucleotide sequence ID" value="NZ_BBML01000001.1"/>
</dbReference>
<feature type="transmembrane region" description="Helical" evidence="1">
    <location>
        <begin position="45"/>
        <end position="67"/>
    </location>
</feature>
<keyword evidence="1" id="KW-0472">Membrane</keyword>
<sequence>MSSITDQIQEFQEASKSYIETTIEFHRLRLFKGLTLFLSSSVHKLLSILFITLSAIFLSTAVAFLLGEIWESYSMGFFAVGIFYFIIFLLVLLLTRKKIETNVIQRTSKKFFN</sequence>
<keyword evidence="3" id="KW-1185">Reference proteome</keyword>
<dbReference type="STRING" id="319236.BST91_11280"/>
<protein>
    <recommendedName>
        <fullName evidence="4">Competence protein</fullName>
    </recommendedName>
</protein>
<dbReference type="EMBL" id="BBML01000001">
    <property type="protein sequence ID" value="GAK95910.1"/>
    <property type="molecule type" value="Genomic_DNA"/>
</dbReference>
<dbReference type="Proteomes" id="UP000029221">
    <property type="component" value="Unassembled WGS sequence"/>
</dbReference>
<keyword evidence="1" id="KW-1133">Transmembrane helix</keyword>
<dbReference type="AlphaFoldDB" id="A0A090PYP7"/>
<keyword evidence="1" id="KW-0812">Transmembrane</keyword>